<evidence type="ECO:0000259" key="5">
    <source>
        <dbReference type="Pfam" id="PF08573"/>
    </source>
</evidence>
<dbReference type="GO" id="GO:0005634">
    <property type="term" value="C:nucleus"/>
    <property type="evidence" value="ECO:0007669"/>
    <property type="project" value="UniProtKB-SubCell"/>
</dbReference>
<feature type="region of interest" description="Disordered" evidence="4">
    <location>
        <begin position="330"/>
        <end position="424"/>
    </location>
</feature>
<evidence type="ECO:0000256" key="3">
    <source>
        <dbReference type="ARBA" id="ARBA00023242"/>
    </source>
</evidence>
<evidence type="ECO:0000313" key="6">
    <source>
        <dbReference type="EMBL" id="KAK0557586.1"/>
    </source>
</evidence>
<dbReference type="GO" id="GO:0003684">
    <property type="term" value="F:damaged DNA binding"/>
    <property type="evidence" value="ECO:0007669"/>
    <property type="project" value="TreeGrafter"/>
</dbReference>
<feature type="compositionally biased region" description="Polar residues" evidence="4">
    <location>
        <begin position="241"/>
        <end position="250"/>
    </location>
</feature>
<dbReference type="Pfam" id="PF08573">
    <property type="entry name" value="SAE2"/>
    <property type="match status" value="1"/>
</dbReference>
<dbReference type="InterPro" id="IPR013882">
    <property type="entry name" value="Ctp1_C"/>
</dbReference>
<dbReference type="EMBL" id="JAPDMZ010000004">
    <property type="protein sequence ID" value="KAK0557586.1"/>
    <property type="molecule type" value="Genomic_DNA"/>
</dbReference>
<gene>
    <name evidence="6" type="ORF">OC846_000374</name>
</gene>
<feature type="region of interest" description="Disordered" evidence="4">
    <location>
        <begin position="65"/>
        <end position="117"/>
    </location>
</feature>
<feature type="region of interest" description="Disordered" evidence="4">
    <location>
        <begin position="165"/>
        <end position="205"/>
    </location>
</feature>
<dbReference type="AlphaFoldDB" id="A0AAN6H0X9"/>
<dbReference type="PANTHER" id="PTHR15107:SF0">
    <property type="entry name" value="DNA ENDONUCLEASE ACTIVATOR CTP1 C-TERMINAL DOMAIN-CONTAINING PROTEIN"/>
    <property type="match status" value="1"/>
</dbReference>
<accession>A0AAN6H0X9</accession>
<feature type="compositionally biased region" description="Polar residues" evidence="4">
    <location>
        <begin position="393"/>
        <end position="402"/>
    </location>
</feature>
<keyword evidence="2" id="KW-0227">DNA damage</keyword>
<keyword evidence="3" id="KW-0539">Nucleus</keyword>
<reference evidence="6" key="1">
    <citation type="journal article" date="2023" name="PhytoFront">
        <title>Draft Genome Resources of Seven Strains of Tilletia horrida, Causal Agent of Kernel Smut of Rice.</title>
        <authorList>
            <person name="Khanal S."/>
            <person name="Antony Babu S."/>
            <person name="Zhou X.G."/>
        </authorList>
    </citation>
    <scope>NUCLEOTIDE SEQUENCE</scope>
    <source>
        <strain evidence="6">TX6</strain>
    </source>
</reference>
<feature type="compositionally biased region" description="Basic and acidic residues" evidence="4">
    <location>
        <begin position="638"/>
        <end position="653"/>
    </location>
</feature>
<evidence type="ECO:0000256" key="4">
    <source>
        <dbReference type="SAM" id="MobiDB-lite"/>
    </source>
</evidence>
<dbReference type="Proteomes" id="UP001176517">
    <property type="component" value="Unassembled WGS sequence"/>
</dbReference>
<dbReference type="InterPro" id="IPR033316">
    <property type="entry name" value="RBBP8-like"/>
</dbReference>
<organism evidence="6 7">
    <name type="scientific">Tilletia horrida</name>
    <dbReference type="NCBI Taxonomy" id="155126"/>
    <lineage>
        <taxon>Eukaryota</taxon>
        <taxon>Fungi</taxon>
        <taxon>Dikarya</taxon>
        <taxon>Basidiomycota</taxon>
        <taxon>Ustilaginomycotina</taxon>
        <taxon>Exobasidiomycetes</taxon>
        <taxon>Tilletiales</taxon>
        <taxon>Tilletiaceae</taxon>
        <taxon>Tilletia</taxon>
    </lineage>
</organism>
<sequence>MSGEGTAYTDAVSATSNMDLLKEAIAQNSRQWETFRSTLLTILDQAQSESESRLRDLSLRLSGIPAASASNQQKSGPPIHPSPTSGPRGSPLQELTVNLTPASQHSSRSKADTYNEEMQSVLARLAAAEQERDSVKEKYKKERIKQQRFKAWWDANLAGSISTAGMEAPDEAAREPPSGGSPLKKRKIIHPSSPAPDNASAGPPLLKHRAVGEAQVHFRACQHEQDDEVLMSMSPPPPSSNRVSTSTCPDKSQALRKSFAKLHLSRSDKSLLRSVGLQIPKSPVKAAVDLPLDAPPDGPDAQGEDLHGLTYDENTIPFHTAFSEQAISSNAPSPHMALDRGSTSIKSPSASEHSVEEAEVQRTQTETIEPASGAEHTPHGPSAPPAVKDETMSDTMSINSSEPNHRVQPVAGPSNLTGSTKTVPHRIRYELDPALNRGRAFEYHEVVRGREARKQLIATDCMECEEWYAQTDAPSLSPAGPVYEPYTELGKGLRAAREERKAREAATATTFKAAAPRRSLPFLSDLQNASSSSSTTTFPPAQSTEPGQRRHHPKCKHGSAGAVRARQEEVQEEACGDLPLQEERVVYTVRVQDSRQAHRQAISRHRNTAPVSLTPPGFWDIAFPSTQRVEELNAQTEAQREAHDERMARDPRYRIRKSK</sequence>
<feature type="region of interest" description="Disordered" evidence="4">
    <location>
        <begin position="229"/>
        <end position="252"/>
    </location>
</feature>
<comment type="caution">
    <text evidence="6">The sequence shown here is derived from an EMBL/GenBank/DDBJ whole genome shotgun (WGS) entry which is preliminary data.</text>
</comment>
<evidence type="ECO:0000256" key="2">
    <source>
        <dbReference type="ARBA" id="ARBA00022763"/>
    </source>
</evidence>
<dbReference type="GO" id="GO:0010792">
    <property type="term" value="P:DNA double-strand break processing involved in repair via single-strand annealing"/>
    <property type="evidence" value="ECO:0007669"/>
    <property type="project" value="TreeGrafter"/>
</dbReference>
<evidence type="ECO:0000256" key="1">
    <source>
        <dbReference type="ARBA" id="ARBA00004123"/>
    </source>
</evidence>
<evidence type="ECO:0000313" key="7">
    <source>
        <dbReference type="Proteomes" id="UP001176517"/>
    </source>
</evidence>
<keyword evidence="7" id="KW-1185">Reference proteome</keyword>
<feature type="region of interest" description="Disordered" evidence="4">
    <location>
        <begin position="526"/>
        <end position="568"/>
    </location>
</feature>
<feature type="region of interest" description="Disordered" evidence="4">
    <location>
        <begin position="631"/>
        <end position="659"/>
    </location>
</feature>
<protein>
    <recommendedName>
        <fullName evidence="5">DNA endonuclease activator Ctp1 C-terminal domain-containing protein</fullName>
    </recommendedName>
</protein>
<feature type="domain" description="DNA endonuclease activator Ctp1 C-terminal" evidence="5">
    <location>
        <begin position="442"/>
        <end position="627"/>
    </location>
</feature>
<comment type="subcellular location">
    <subcellularLocation>
        <location evidence="1">Nucleus</location>
    </subcellularLocation>
</comment>
<feature type="region of interest" description="Disordered" evidence="4">
    <location>
        <begin position="288"/>
        <end position="307"/>
    </location>
</feature>
<proteinExistence type="predicted"/>
<feature type="compositionally biased region" description="Polar residues" evidence="4">
    <location>
        <begin position="82"/>
        <end position="106"/>
    </location>
</feature>
<name>A0AAN6H0X9_9BASI</name>
<dbReference type="PANTHER" id="PTHR15107">
    <property type="entry name" value="RETINOBLASTOMA BINDING PROTEIN 8"/>
    <property type="match status" value="1"/>
</dbReference>